<dbReference type="GO" id="GO:0016740">
    <property type="term" value="F:transferase activity"/>
    <property type="evidence" value="ECO:0007669"/>
    <property type="project" value="UniProtKB-KW"/>
</dbReference>
<accession>A0A966HRF0</accession>
<dbReference type="Proteomes" id="UP000699985">
    <property type="component" value="Unassembled WGS sequence"/>
</dbReference>
<feature type="non-terminal residue" evidence="1">
    <location>
        <position position="54"/>
    </location>
</feature>
<dbReference type="SUPFAM" id="SSF53756">
    <property type="entry name" value="UDP-Glycosyltransferase/glycogen phosphorylase"/>
    <property type="match status" value="1"/>
</dbReference>
<proteinExistence type="predicted"/>
<organism evidence="1 2">
    <name type="scientific">Candidatus Fonsibacter lacus</name>
    <dbReference type="NCBI Taxonomy" id="2576439"/>
    <lineage>
        <taxon>Bacteria</taxon>
        <taxon>Pseudomonadati</taxon>
        <taxon>Pseudomonadota</taxon>
        <taxon>Alphaproteobacteria</taxon>
        <taxon>Candidatus Pelagibacterales</taxon>
        <taxon>Candidatus Pelagibacterales incertae sedis</taxon>
        <taxon>Candidatus Fonsibacter</taxon>
    </lineage>
</organism>
<dbReference type="Gene3D" id="3.40.50.2000">
    <property type="entry name" value="Glycogen Phosphorylase B"/>
    <property type="match status" value="1"/>
</dbReference>
<protein>
    <submittedName>
        <fullName evidence="1">Glycosyl transferase family 1</fullName>
    </submittedName>
</protein>
<dbReference type="EMBL" id="RGMI01000221">
    <property type="protein sequence ID" value="NCU50891.1"/>
    <property type="molecule type" value="Genomic_DNA"/>
</dbReference>
<dbReference type="AlphaFoldDB" id="A0A966HRF0"/>
<comment type="caution">
    <text evidence="1">The sequence shown here is derived from an EMBL/GenBank/DDBJ whole genome shotgun (WGS) entry which is preliminary data.</text>
</comment>
<sequence>MNKGLIIQTRPGVGDLCMFLPYIQQIKEHNKDFEFTLITKKRTSAKQILKYDPS</sequence>
<gene>
    <name evidence="1" type="ORF">EBX29_03890</name>
</gene>
<evidence type="ECO:0000313" key="2">
    <source>
        <dbReference type="Proteomes" id="UP000699985"/>
    </source>
</evidence>
<reference evidence="1" key="1">
    <citation type="submission" date="2018-10" db="EMBL/GenBank/DDBJ databases">
        <title>Iterative Subtractive Binning of Freshwater Chronoseries Metagenomes Recovers Nearly Complete Genomes from over Four Hundred Novel Species.</title>
        <authorList>
            <person name="Rodriguez-R L.M."/>
            <person name="Tsementzi D."/>
            <person name="Luo C."/>
            <person name="Konstantinidis K.T."/>
        </authorList>
    </citation>
    <scope>NUCLEOTIDE SEQUENCE</scope>
    <source>
        <strain evidence="1">WB8_1A_003</strain>
    </source>
</reference>
<name>A0A966HRF0_9PROT</name>
<keyword evidence="1" id="KW-0808">Transferase</keyword>
<evidence type="ECO:0000313" key="1">
    <source>
        <dbReference type="EMBL" id="NCU50891.1"/>
    </source>
</evidence>